<dbReference type="RefSeq" id="WP_270885410.1">
    <property type="nucleotide sequence ID" value="NZ_JAQFVF010000089.1"/>
</dbReference>
<gene>
    <name evidence="2" type="ORF">ACFPOG_17820</name>
</gene>
<dbReference type="InterPro" id="IPR036582">
    <property type="entry name" value="Mao_N_sf"/>
</dbReference>
<feature type="domain" description="Copper amine oxidase-like N-terminal" evidence="1">
    <location>
        <begin position="37"/>
        <end position="105"/>
    </location>
</feature>
<comment type="caution">
    <text evidence="2">The sequence shown here is derived from an EMBL/GenBank/DDBJ whole genome shotgun (WGS) entry which is preliminary data.</text>
</comment>
<name>A0ABW0K9Z5_9BACL</name>
<dbReference type="Gene3D" id="3.30.457.10">
    <property type="entry name" value="Copper amine oxidase-like, N-terminal domain"/>
    <property type="match status" value="1"/>
</dbReference>
<dbReference type="Pfam" id="PF07833">
    <property type="entry name" value="Cu_amine_oxidN1"/>
    <property type="match status" value="1"/>
</dbReference>
<reference evidence="3" key="1">
    <citation type="journal article" date="2019" name="Int. J. Syst. Evol. Microbiol.">
        <title>The Global Catalogue of Microorganisms (GCM) 10K type strain sequencing project: providing services to taxonomists for standard genome sequencing and annotation.</title>
        <authorList>
            <consortium name="The Broad Institute Genomics Platform"/>
            <consortium name="The Broad Institute Genome Sequencing Center for Infectious Disease"/>
            <person name="Wu L."/>
            <person name="Ma J."/>
        </authorList>
    </citation>
    <scope>NUCLEOTIDE SEQUENCE [LARGE SCALE GENOMIC DNA]</scope>
    <source>
        <strain evidence="3">KACC 11904</strain>
    </source>
</reference>
<proteinExistence type="predicted"/>
<keyword evidence="3" id="KW-1185">Reference proteome</keyword>
<protein>
    <submittedName>
        <fullName evidence="2">Copper amine oxidase N-terminal domain-containing protein</fullName>
    </submittedName>
</protein>
<dbReference type="Proteomes" id="UP001596044">
    <property type="component" value="Unassembled WGS sequence"/>
</dbReference>
<sequence length="214" mass="23624">MEEMNRRLIILGISSIFMFGLGIGAYAASDIRLLVHGKPIDTDVQIINGSSYVPLRVVSEALGADVSWDESKRTISIKNTKSYETIAVVWSGSLMMQISNITLDTAYQNDKTTEPIHAIIFDVSITNMANSKISWFPTKGKISLNNEEIVPITNQTSYSDDLDGLYASQQVKKGKIVVKVDSNFDKIKTVNFLLDGATDGDKFEPVDAKPIELK</sequence>
<dbReference type="SUPFAM" id="SSF55383">
    <property type="entry name" value="Copper amine oxidase, domain N"/>
    <property type="match status" value="1"/>
</dbReference>
<evidence type="ECO:0000259" key="1">
    <source>
        <dbReference type="Pfam" id="PF07833"/>
    </source>
</evidence>
<accession>A0ABW0K9Z5</accession>
<organism evidence="2 3">
    <name type="scientific">Paenibacillus aestuarii</name>
    <dbReference type="NCBI Taxonomy" id="516965"/>
    <lineage>
        <taxon>Bacteria</taxon>
        <taxon>Bacillati</taxon>
        <taxon>Bacillota</taxon>
        <taxon>Bacilli</taxon>
        <taxon>Bacillales</taxon>
        <taxon>Paenibacillaceae</taxon>
        <taxon>Paenibacillus</taxon>
    </lineage>
</organism>
<evidence type="ECO:0000313" key="2">
    <source>
        <dbReference type="EMBL" id="MFC5450110.1"/>
    </source>
</evidence>
<evidence type="ECO:0000313" key="3">
    <source>
        <dbReference type="Proteomes" id="UP001596044"/>
    </source>
</evidence>
<dbReference type="EMBL" id="JBHSMJ010000025">
    <property type="protein sequence ID" value="MFC5450110.1"/>
    <property type="molecule type" value="Genomic_DNA"/>
</dbReference>
<dbReference type="InterPro" id="IPR012854">
    <property type="entry name" value="Cu_amine_oxidase-like_N"/>
</dbReference>